<dbReference type="EMBL" id="GGEC01092828">
    <property type="protein sequence ID" value="MBX73312.1"/>
    <property type="molecule type" value="Transcribed_RNA"/>
</dbReference>
<name>A0A2P2R256_RHIMU</name>
<reference evidence="1" key="1">
    <citation type="submission" date="2018-02" db="EMBL/GenBank/DDBJ databases">
        <title>Rhizophora mucronata_Transcriptome.</title>
        <authorList>
            <person name="Meera S.P."/>
            <person name="Sreeshan A."/>
            <person name="Augustine A."/>
        </authorList>
    </citation>
    <scope>NUCLEOTIDE SEQUENCE</scope>
    <source>
        <tissue evidence="1">Leaf</tissue>
    </source>
</reference>
<organism evidence="1">
    <name type="scientific">Rhizophora mucronata</name>
    <name type="common">Asiatic mangrove</name>
    <dbReference type="NCBI Taxonomy" id="61149"/>
    <lineage>
        <taxon>Eukaryota</taxon>
        <taxon>Viridiplantae</taxon>
        <taxon>Streptophyta</taxon>
        <taxon>Embryophyta</taxon>
        <taxon>Tracheophyta</taxon>
        <taxon>Spermatophyta</taxon>
        <taxon>Magnoliopsida</taxon>
        <taxon>eudicotyledons</taxon>
        <taxon>Gunneridae</taxon>
        <taxon>Pentapetalae</taxon>
        <taxon>rosids</taxon>
        <taxon>fabids</taxon>
        <taxon>Malpighiales</taxon>
        <taxon>Rhizophoraceae</taxon>
        <taxon>Rhizophora</taxon>
    </lineage>
</organism>
<accession>A0A2P2R256</accession>
<evidence type="ECO:0000313" key="1">
    <source>
        <dbReference type="EMBL" id="MBX73312.1"/>
    </source>
</evidence>
<sequence length="45" mass="5416">MSHFQFEYKINILAPLKVSIFNNQQATRSKSGWLRFFFQSLFFVV</sequence>
<dbReference type="AlphaFoldDB" id="A0A2P2R256"/>
<protein>
    <submittedName>
        <fullName evidence="1">Uncharacterized protein</fullName>
    </submittedName>
</protein>
<proteinExistence type="predicted"/>